<dbReference type="InterPro" id="IPR011990">
    <property type="entry name" value="TPR-like_helical_dom_sf"/>
</dbReference>
<evidence type="ECO:0000256" key="9">
    <source>
        <dbReference type="ARBA" id="ARBA00023128"/>
    </source>
</evidence>
<evidence type="ECO:0000313" key="15">
    <source>
        <dbReference type="EMBL" id="GCC38602.1"/>
    </source>
</evidence>
<evidence type="ECO:0000256" key="11">
    <source>
        <dbReference type="ARBA" id="ARBA00023140"/>
    </source>
</evidence>
<evidence type="ECO:0000256" key="12">
    <source>
        <dbReference type="ARBA" id="ARBA00054909"/>
    </source>
</evidence>
<evidence type="ECO:0000256" key="1">
    <source>
        <dbReference type="ARBA" id="ARBA00004549"/>
    </source>
</evidence>
<dbReference type="GO" id="GO:0016559">
    <property type="term" value="P:peroxisome fission"/>
    <property type="evidence" value="ECO:0007669"/>
    <property type="project" value="TreeGrafter"/>
</dbReference>
<evidence type="ECO:0000256" key="10">
    <source>
        <dbReference type="ARBA" id="ARBA00023136"/>
    </source>
</evidence>
<proteinExistence type="inferred from homology"/>
<keyword evidence="16" id="KW-1185">Reference proteome</keyword>
<evidence type="ECO:0000256" key="3">
    <source>
        <dbReference type="ARBA" id="ARBA00008937"/>
    </source>
</evidence>
<dbReference type="GO" id="GO:0005778">
    <property type="term" value="C:peroxisomal membrane"/>
    <property type="evidence" value="ECO:0007669"/>
    <property type="project" value="UniProtKB-SubCell"/>
</dbReference>
<dbReference type="PANTHER" id="PTHR13247">
    <property type="entry name" value="TETRATRICOPEPTIDE REPEAT PROTEIN 11 TPR REPEAT PROTEIN 11"/>
    <property type="match status" value="1"/>
</dbReference>
<sequence>MNMRTDGTESGCDERGTSGIMEAIVNETISPDDLVKFEKKYNAEQKQGALSRATQFEYAWCLIRSKYSADIVKGVAILEEIYPTATKDEQRDYIFYLAVGNYRMKEYEKALKFIRTMLKNEPTNQQGLELEKLINKKMQRGESWGVVCPD</sequence>
<evidence type="ECO:0000256" key="4">
    <source>
        <dbReference type="ARBA" id="ARBA00014314"/>
    </source>
</evidence>
<dbReference type="OrthoDB" id="421154at2759"/>
<accession>A0A401T7K2</accession>
<dbReference type="Pfam" id="PF14853">
    <property type="entry name" value="Fis1_TPR_C"/>
    <property type="match status" value="1"/>
</dbReference>
<protein>
    <recommendedName>
        <fullName evidence="4 14">Mitochondrial fission 1 protein</fullName>
    </recommendedName>
</protein>
<dbReference type="SUPFAM" id="SSF48452">
    <property type="entry name" value="TPR-like"/>
    <property type="match status" value="1"/>
</dbReference>
<reference evidence="15 16" key="1">
    <citation type="journal article" date="2018" name="Nat. Ecol. Evol.">
        <title>Shark genomes provide insights into elasmobranch evolution and the origin of vertebrates.</title>
        <authorList>
            <person name="Hara Y"/>
            <person name="Yamaguchi K"/>
            <person name="Onimaru K"/>
            <person name="Kadota M"/>
            <person name="Koyanagi M"/>
            <person name="Keeley SD"/>
            <person name="Tatsumi K"/>
            <person name="Tanaka K"/>
            <person name="Motone F"/>
            <person name="Kageyama Y"/>
            <person name="Nozu R"/>
            <person name="Adachi N"/>
            <person name="Nishimura O"/>
            <person name="Nakagawa R"/>
            <person name="Tanegashima C"/>
            <person name="Kiyatake I"/>
            <person name="Matsumoto R"/>
            <person name="Murakumo K"/>
            <person name="Nishida K"/>
            <person name="Terakita A"/>
            <person name="Kuratani S"/>
            <person name="Sato K"/>
            <person name="Hyodo S Kuraku.S."/>
        </authorList>
    </citation>
    <scope>NUCLEOTIDE SEQUENCE [LARGE SCALE GENOMIC DNA]</scope>
</reference>
<dbReference type="PIRSF" id="PIRSF008835">
    <property type="entry name" value="TPR_repeat_11_Fis1"/>
    <property type="match status" value="1"/>
</dbReference>
<dbReference type="GO" id="GO:0005741">
    <property type="term" value="C:mitochondrial outer membrane"/>
    <property type="evidence" value="ECO:0007669"/>
    <property type="project" value="UniProtKB-SubCell"/>
</dbReference>
<keyword evidence="10 14" id="KW-0472">Membrane</keyword>
<dbReference type="CDD" id="cd12212">
    <property type="entry name" value="Fis1"/>
    <property type="match status" value="1"/>
</dbReference>
<evidence type="ECO:0000256" key="14">
    <source>
        <dbReference type="PIRNR" id="PIRNR008835"/>
    </source>
</evidence>
<keyword evidence="7 14" id="KW-1000">Mitochondrion outer membrane</keyword>
<name>A0A401T7K2_CHIPU</name>
<comment type="similarity">
    <text evidence="3 14">Belongs to the FIS1 family.</text>
</comment>
<dbReference type="Proteomes" id="UP000287033">
    <property type="component" value="Unassembled WGS sequence"/>
</dbReference>
<evidence type="ECO:0000256" key="5">
    <source>
        <dbReference type="ARBA" id="ARBA00022692"/>
    </source>
</evidence>
<evidence type="ECO:0000256" key="13">
    <source>
        <dbReference type="ARBA" id="ARBA00064597"/>
    </source>
</evidence>
<comment type="domain">
    <text evidence="14">The C-terminus is required for mitochondrial localization, while the N-terminus is necessary for mitochondrial fission.</text>
</comment>
<comment type="subunit">
    <text evidence="13">Interacts with DNM1L/DLP1 through the TPR region; may form part of a larger protein complex at the endoplasmic reticulum-mitochondrial interface during mitochondrial fission. Interacts with MARCHF5. Interacts with MIEF1. Interacts with PEX11A, PEX11B and PEX11G.</text>
</comment>
<comment type="caution">
    <text evidence="15">The sequence shown here is derived from an EMBL/GenBank/DDBJ whole genome shotgun (WGS) entry which is preliminary data.</text>
</comment>
<keyword evidence="9 14" id="KW-0496">Mitochondrion</keyword>
<dbReference type="InterPro" id="IPR028058">
    <property type="entry name" value="Fis1_TPR_N"/>
</dbReference>
<dbReference type="PANTHER" id="PTHR13247:SF0">
    <property type="entry name" value="MITOCHONDRIAL FISSION 1 PROTEIN"/>
    <property type="match status" value="1"/>
</dbReference>
<dbReference type="Gene3D" id="1.25.40.10">
    <property type="entry name" value="Tetratricopeptide repeat domain"/>
    <property type="match status" value="1"/>
</dbReference>
<dbReference type="GO" id="GO:0000266">
    <property type="term" value="P:mitochondrial fission"/>
    <property type="evidence" value="ECO:0007669"/>
    <property type="project" value="UniProtKB-UniRule"/>
</dbReference>
<gene>
    <name evidence="15" type="ORF">chiPu_0017117</name>
</gene>
<dbReference type="Pfam" id="PF14852">
    <property type="entry name" value="Fis1_TPR_N"/>
    <property type="match status" value="1"/>
</dbReference>
<dbReference type="STRING" id="137246.A0A401T7K2"/>
<dbReference type="FunFam" id="1.25.40.10:FF:000147">
    <property type="entry name" value="Mitochondrial fission 1 protein"/>
    <property type="match status" value="1"/>
</dbReference>
<evidence type="ECO:0000256" key="2">
    <source>
        <dbReference type="ARBA" id="ARBA00004572"/>
    </source>
</evidence>
<dbReference type="AlphaFoldDB" id="A0A401T7K2"/>
<dbReference type="GO" id="GO:0043653">
    <property type="term" value="P:mitochondrial fragmentation involved in apoptotic process"/>
    <property type="evidence" value="ECO:0007669"/>
    <property type="project" value="TreeGrafter"/>
</dbReference>
<keyword evidence="6" id="KW-0053">Apoptosis</keyword>
<keyword evidence="8" id="KW-1133">Transmembrane helix</keyword>
<dbReference type="InterPro" id="IPR033745">
    <property type="entry name" value="Fis1_cytosol"/>
</dbReference>
<dbReference type="InterPro" id="IPR016543">
    <property type="entry name" value="Fis1"/>
</dbReference>
<keyword evidence="5" id="KW-0812">Transmembrane</keyword>
<dbReference type="InterPro" id="IPR028061">
    <property type="entry name" value="Fis1_TPR_C"/>
</dbReference>
<dbReference type="OMA" id="LQIAPDW"/>
<evidence type="ECO:0000313" key="16">
    <source>
        <dbReference type="Proteomes" id="UP000287033"/>
    </source>
</evidence>
<comment type="subcellular location">
    <subcellularLocation>
        <location evidence="2">Mitochondrion outer membrane</location>
        <topology evidence="2">Single-pass membrane protein</topology>
    </subcellularLocation>
    <subcellularLocation>
        <location evidence="1">Peroxisome membrane</location>
        <topology evidence="1">Single-pass membrane protein</topology>
    </subcellularLocation>
</comment>
<keyword evidence="11" id="KW-0576">Peroxisome</keyword>
<dbReference type="GO" id="GO:0000422">
    <property type="term" value="P:autophagy of mitochondrion"/>
    <property type="evidence" value="ECO:0007669"/>
    <property type="project" value="TreeGrafter"/>
</dbReference>
<dbReference type="EMBL" id="BEZZ01001217">
    <property type="protein sequence ID" value="GCC38602.1"/>
    <property type="molecule type" value="Genomic_DNA"/>
</dbReference>
<organism evidence="15 16">
    <name type="scientific">Chiloscyllium punctatum</name>
    <name type="common">Brownbanded bambooshark</name>
    <name type="synonym">Hemiscyllium punctatum</name>
    <dbReference type="NCBI Taxonomy" id="137246"/>
    <lineage>
        <taxon>Eukaryota</taxon>
        <taxon>Metazoa</taxon>
        <taxon>Chordata</taxon>
        <taxon>Craniata</taxon>
        <taxon>Vertebrata</taxon>
        <taxon>Chondrichthyes</taxon>
        <taxon>Elasmobranchii</taxon>
        <taxon>Galeomorphii</taxon>
        <taxon>Galeoidea</taxon>
        <taxon>Orectolobiformes</taxon>
        <taxon>Hemiscylliidae</taxon>
        <taxon>Chiloscyllium</taxon>
    </lineage>
</organism>
<comment type="function">
    <text evidence="12">Involved in the fragmentation of the mitochondrial network and its perinuclear clustering. Plays a minor role in the recruitment and association of the fission mediator dynamin-related protein 1 (DNM1L) to the mitochondrial surface and mitochondrial fission. May not be essential for the assembly of functional fission complexes and the subsequent membrane scission event. Also mediates peroxisomal fission. May act when the products of fission are directed toward mitochondrial homeostasis, mitophagy, or apoptosis. Can induce cytochrome c release from the mitochondrion to the cytosol, ultimately leading to apoptosis.</text>
</comment>
<evidence type="ECO:0000256" key="8">
    <source>
        <dbReference type="ARBA" id="ARBA00022989"/>
    </source>
</evidence>
<evidence type="ECO:0000256" key="6">
    <source>
        <dbReference type="ARBA" id="ARBA00022703"/>
    </source>
</evidence>
<evidence type="ECO:0000256" key="7">
    <source>
        <dbReference type="ARBA" id="ARBA00022787"/>
    </source>
</evidence>